<dbReference type="GeneID" id="94552422"/>
<gene>
    <name evidence="3" type="ORF">G7058_02700</name>
    <name evidence="4" type="ORF">G7058_03960</name>
</gene>
<dbReference type="Proteomes" id="UP000501830">
    <property type="component" value="Chromosome"/>
</dbReference>
<evidence type="ECO:0000256" key="1">
    <source>
        <dbReference type="ARBA" id="ARBA00002286"/>
    </source>
</evidence>
<evidence type="ECO:0000313" key="5">
    <source>
        <dbReference type="Proteomes" id="UP000501830"/>
    </source>
</evidence>
<dbReference type="EMBL" id="CP049889">
    <property type="protein sequence ID" value="QIK51287.1"/>
    <property type="molecule type" value="Genomic_DNA"/>
</dbReference>
<dbReference type="KEGG" id="jpo:G7058_02700"/>
<dbReference type="InterPro" id="IPR025948">
    <property type="entry name" value="HTH-like_dom"/>
</dbReference>
<dbReference type="InterPro" id="IPR050900">
    <property type="entry name" value="Transposase_IS3/IS150/IS904"/>
</dbReference>
<dbReference type="AlphaFoldDB" id="A0A6G7WFU5"/>
<dbReference type="RefSeq" id="WP_166062103.1">
    <property type="nucleotide sequence ID" value="NZ_CP049889.1"/>
</dbReference>
<keyword evidence="5" id="KW-1185">Reference proteome</keyword>
<name>A0A6G7WFU5_9LACT</name>
<accession>A0A6G7WFU5</accession>
<dbReference type="InterPro" id="IPR012337">
    <property type="entry name" value="RNaseH-like_sf"/>
</dbReference>
<dbReference type="InterPro" id="IPR048020">
    <property type="entry name" value="Transpos_IS3"/>
</dbReference>
<sequence>MAAHRGEFSIVGMCEALGVSKSGYYNWLTTKERGLTETQQSRENLKIDITHSFHQSFGTYGAPRIKKDMEEAGYNVSEKTVGRLMAELGLYACKQKNFVITTDSDHAYPVSRNLLRQNFKVKKPNQVWVSDLTYIWTSEGWVYLSSVMDLYSRKIIGWEVTDHMRTEGPLAALEMAILFRNPGSNLIHHSDRGSQYASNKYRDKLESIKAKSSMSRCGNPYDNACMESFFATLKKEWVYRHSFRTKEEATHKINWFISSFYNSVRRHSNNEYLSPDNFEYRYQVVEKSASYPKKILYECLSHLACAL</sequence>
<dbReference type="SUPFAM" id="SSF53098">
    <property type="entry name" value="Ribonuclease H-like"/>
    <property type="match status" value="1"/>
</dbReference>
<dbReference type="Pfam" id="PF00665">
    <property type="entry name" value="rve"/>
    <property type="match status" value="1"/>
</dbReference>
<evidence type="ECO:0000259" key="2">
    <source>
        <dbReference type="PROSITE" id="PS50994"/>
    </source>
</evidence>
<dbReference type="KEGG" id="jpo:G7058_03960"/>
<dbReference type="EMBL" id="CP049889">
    <property type="protein sequence ID" value="QIK51058.1"/>
    <property type="molecule type" value="Genomic_DNA"/>
</dbReference>
<evidence type="ECO:0000313" key="4">
    <source>
        <dbReference type="EMBL" id="QIK51287.1"/>
    </source>
</evidence>
<dbReference type="Pfam" id="PF13333">
    <property type="entry name" value="rve_2"/>
    <property type="match status" value="1"/>
</dbReference>
<dbReference type="Gene3D" id="3.30.420.10">
    <property type="entry name" value="Ribonuclease H-like superfamily/Ribonuclease H"/>
    <property type="match status" value="1"/>
</dbReference>
<protein>
    <submittedName>
        <fullName evidence="3">IS3 family transposase</fullName>
    </submittedName>
</protein>
<dbReference type="InterPro" id="IPR036397">
    <property type="entry name" value="RNaseH_sf"/>
</dbReference>
<reference evidence="3 5" key="1">
    <citation type="journal article" date="2017" name="Int. J. Syst. Evol. Microbiol.">
        <title>Jeotgalibaca porci sp. nov. and Jeotgalibaca arthritidis sp. nov., isolated from pigs, and emended description of the genus Jeotgalibaca.</title>
        <authorList>
            <person name="Zamora L."/>
            <person name="Perez-Sancho M."/>
            <person name="Dominguez L."/>
            <person name="Fernandez-Garayzabal J.F."/>
            <person name="Vela A.I."/>
        </authorList>
    </citation>
    <scope>NUCLEOTIDE SEQUENCE [LARGE SCALE GENOMIC DNA]</scope>
    <source>
        <strain evidence="3 5">CCUG 69148</strain>
    </source>
</reference>
<dbReference type="GO" id="GO:0003676">
    <property type="term" value="F:nucleic acid binding"/>
    <property type="evidence" value="ECO:0007669"/>
    <property type="project" value="InterPro"/>
</dbReference>
<dbReference type="PROSITE" id="PS50994">
    <property type="entry name" value="INTEGRASE"/>
    <property type="match status" value="1"/>
</dbReference>
<organism evidence="3 5">
    <name type="scientific">Jeotgalibaca porci</name>
    <dbReference type="NCBI Taxonomy" id="1868793"/>
    <lineage>
        <taxon>Bacteria</taxon>
        <taxon>Bacillati</taxon>
        <taxon>Bacillota</taxon>
        <taxon>Bacilli</taxon>
        <taxon>Lactobacillales</taxon>
        <taxon>Carnobacteriaceae</taxon>
        <taxon>Jeotgalibaca</taxon>
    </lineage>
</organism>
<dbReference type="Pfam" id="PF13276">
    <property type="entry name" value="HTH_21"/>
    <property type="match status" value="1"/>
</dbReference>
<dbReference type="PANTHER" id="PTHR46889">
    <property type="entry name" value="TRANSPOSASE INSF FOR INSERTION SEQUENCE IS3B-RELATED"/>
    <property type="match status" value="1"/>
</dbReference>
<evidence type="ECO:0000313" key="3">
    <source>
        <dbReference type="EMBL" id="QIK51058.1"/>
    </source>
</evidence>
<dbReference type="PANTHER" id="PTHR46889:SF4">
    <property type="entry name" value="TRANSPOSASE INSO FOR INSERTION SEQUENCE ELEMENT IS911B-RELATED"/>
    <property type="match status" value="1"/>
</dbReference>
<dbReference type="InterPro" id="IPR001584">
    <property type="entry name" value="Integrase_cat-core"/>
</dbReference>
<dbReference type="NCBIfam" id="NF033516">
    <property type="entry name" value="transpos_IS3"/>
    <property type="match status" value="1"/>
</dbReference>
<comment type="function">
    <text evidence="1">Involved in the transposition of the insertion sequence.</text>
</comment>
<feature type="domain" description="Integrase catalytic" evidence="2">
    <location>
        <begin position="120"/>
        <end position="283"/>
    </location>
</feature>
<reference evidence="3" key="2">
    <citation type="submission" date="2020-03" db="EMBL/GenBank/DDBJ databases">
        <authorList>
            <person name="Bae J.-W."/>
            <person name="Lee S.-Y."/>
        </authorList>
    </citation>
    <scope>NUCLEOTIDE SEQUENCE</scope>
    <source>
        <strain evidence="3">CCUG 69148</strain>
    </source>
</reference>
<proteinExistence type="predicted"/>
<dbReference type="GO" id="GO:0015074">
    <property type="term" value="P:DNA integration"/>
    <property type="evidence" value="ECO:0007669"/>
    <property type="project" value="InterPro"/>
</dbReference>